<keyword evidence="14" id="KW-1185">Reference proteome</keyword>
<evidence type="ECO:0000313" key="13">
    <source>
        <dbReference type="EMBL" id="MDH8678415.1"/>
    </source>
</evidence>
<sequence length="661" mass="71725">MKKFSLRAKLILAFVLVITIPMLALSGIVYKITKDSYFENMKGSVSEVSEQIKNSTVNYMSIYERATKLISEDPNVKVARTSEESKTWMFKSFDSFIKEYSEVKNIYVGYKDKQMLIWPSTDLPAGYDPTIRPWYTDAVAKDGFIWTAPYKDASDESKTVISAAKPVLSASGSFEGVLALDLDITKIANTMNAIKVGKKGYVIALDSNNIPFTHPKPELVGEEIPIPELKAFVENNTTGSIDYVYDGVKKIAFITTIDELGWKILALVDESEIASQTRALLITLAGFASLLLAIAIVVAIVFSNVLLKNIKIISEYISVVSKGDFSKRINITAKDEIGQLSHDLNEMLDNVSGLMHNVTQATADVLSSSNDLVGLSDRSTQAAKEVSHAVEEVAMGASKQAADSETSSKVASQMGDNIKTLTENIVSMIDQTSKASEINKSSVEAVTVLRQKNTENNDATQKTEKAILQLASQSEAIGSIVQAISTIAEQTNLLALNASIEAARAGEHGRGFAVVADEIRKLAEESSKAAGEIKNIVDSIQHESSNTVTIMQEVKTRSNDQNIAVQKVEESFNSIFTAITSIQSVIDSVSKDIEVLDSSKIEILDSISSIASISEEAAAASEEVSASMQEQTAIVEEVASSAERLRDLAVTLETNISKFTI</sequence>
<protein>
    <submittedName>
        <fullName evidence="13">Methyl-accepting chemotaxis protein</fullName>
    </submittedName>
</protein>
<dbReference type="CDD" id="cd12912">
    <property type="entry name" value="PDC2_MCP_like"/>
    <property type="match status" value="1"/>
</dbReference>
<keyword evidence="6 10" id="KW-0472">Membrane</keyword>
<evidence type="ECO:0000256" key="2">
    <source>
        <dbReference type="ARBA" id="ARBA00022475"/>
    </source>
</evidence>
<evidence type="ECO:0000259" key="11">
    <source>
        <dbReference type="PROSITE" id="PS50111"/>
    </source>
</evidence>
<evidence type="ECO:0000256" key="4">
    <source>
        <dbReference type="ARBA" id="ARBA00022692"/>
    </source>
</evidence>
<dbReference type="Proteomes" id="UP001158045">
    <property type="component" value="Unassembled WGS sequence"/>
</dbReference>
<evidence type="ECO:0000256" key="9">
    <source>
        <dbReference type="PROSITE-ProRule" id="PRU00284"/>
    </source>
</evidence>
<dbReference type="Gene3D" id="3.30.450.20">
    <property type="entry name" value="PAS domain"/>
    <property type="match status" value="2"/>
</dbReference>
<dbReference type="InterPro" id="IPR033479">
    <property type="entry name" value="dCache_1"/>
</dbReference>
<evidence type="ECO:0000256" key="7">
    <source>
        <dbReference type="ARBA" id="ARBA00023224"/>
    </source>
</evidence>
<dbReference type="PANTHER" id="PTHR32089">
    <property type="entry name" value="METHYL-ACCEPTING CHEMOTAXIS PROTEIN MCPB"/>
    <property type="match status" value="1"/>
</dbReference>
<dbReference type="InterPro" id="IPR004089">
    <property type="entry name" value="MCPsignal_dom"/>
</dbReference>
<dbReference type="InterPro" id="IPR003660">
    <property type="entry name" value="HAMP_dom"/>
</dbReference>
<evidence type="ECO:0000256" key="1">
    <source>
        <dbReference type="ARBA" id="ARBA00004651"/>
    </source>
</evidence>
<evidence type="ECO:0000313" key="14">
    <source>
        <dbReference type="Proteomes" id="UP001158045"/>
    </source>
</evidence>
<keyword evidence="5 10" id="KW-1133">Transmembrane helix</keyword>
<dbReference type="SMART" id="SM00283">
    <property type="entry name" value="MA"/>
    <property type="match status" value="1"/>
</dbReference>
<keyword evidence="4 10" id="KW-0812">Transmembrane</keyword>
<evidence type="ECO:0000256" key="10">
    <source>
        <dbReference type="SAM" id="Phobius"/>
    </source>
</evidence>
<feature type="domain" description="Methyl-accepting transducer" evidence="11">
    <location>
        <begin position="375"/>
        <end position="625"/>
    </location>
</feature>
<accession>A0ABT6NDG3</accession>
<dbReference type="PROSITE" id="PS50111">
    <property type="entry name" value="CHEMOTAXIS_TRANSDUC_2"/>
    <property type="match status" value="1"/>
</dbReference>
<dbReference type="CDD" id="cd06225">
    <property type="entry name" value="HAMP"/>
    <property type="match status" value="1"/>
</dbReference>
<dbReference type="PANTHER" id="PTHR32089:SF114">
    <property type="entry name" value="METHYL-ACCEPTING CHEMOTAXIS PROTEIN MCPB"/>
    <property type="match status" value="1"/>
</dbReference>
<dbReference type="Pfam" id="PF00015">
    <property type="entry name" value="MCPsignal"/>
    <property type="match status" value="1"/>
</dbReference>
<comment type="caution">
    <text evidence="13">The sequence shown here is derived from an EMBL/GenBank/DDBJ whole genome shotgun (WGS) entry which is preliminary data.</text>
</comment>
<dbReference type="RefSeq" id="WP_281094258.1">
    <property type="nucleotide sequence ID" value="NZ_JARYZI010000005.1"/>
</dbReference>
<evidence type="ECO:0000259" key="12">
    <source>
        <dbReference type="PROSITE" id="PS50885"/>
    </source>
</evidence>
<evidence type="ECO:0000256" key="5">
    <source>
        <dbReference type="ARBA" id="ARBA00022989"/>
    </source>
</evidence>
<gene>
    <name evidence="13" type="ORF">QE109_09675</name>
</gene>
<dbReference type="EMBL" id="JARYZI010000005">
    <property type="protein sequence ID" value="MDH8678415.1"/>
    <property type="molecule type" value="Genomic_DNA"/>
</dbReference>
<dbReference type="PROSITE" id="PS50885">
    <property type="entry name" value="HAMP"/>
    <property type="match status" value="1"/>
</dbReference>
<dbReference type="CDD" id="cd12913">
    <property type="entry name" value="PDC1_MCP_like"/>
    <property type="match status" value="1"/>
</dbReference>
<dbReference type="Pfam" id="PF00672">
    <property type="entry name" value="HAMP"/>
    <property type="match status" value="1"/>
</dbReference>
<evidence type="ECO:0000256" key="6">
    <source>
        <dbReference type="ARBA" id="ARBA00023136"/>
    </source>
</evidence>
<feature type="transmembrane region" description="Helical" evidence="10">
    <location>
        <begin position="279"/>
        <end position="307"/>
    </location>
</feature>
<comment type="similarity">
    <text evidence="8">Belongs to the methyl-accepting chemotaxis (MCP) protein family.</text>
</comment>
<dbReference type="Gene3D" id="1.10.8.500">
    <property type="entry name" value="HAMP domain in histidine kinase"/>
    <property type="match status" value="1"/>
</dbReference>
<dbReference type="InterPro" id="IPR029151">
    <property type="entry name" value="Sensor-like_sf"/>
</dbReference>
<dbReference type="SMART" id="SM00304">
    <property type="entry name" value="HAMP"/>
    <property type="match status" value="1"/>
</dbReference>
<evidence type="ECO:0000256" key="3">
    <source>
        <dbReference type="ARBA" id="ARBA00022500"/>
    </source>
</evidence>
<dbReference type="CDD" id="cd11386">
    <property type="entry name" value="MCP_signal"/>
    <property type="match status" value="1"/>
</dbReference>
<feature type="domain" description="HAMP" evidence="12">
    <location>
        <begin position="304"/>
        <end position="356"/>
    </location>
</feature>
<dbReference type="SUPFAM" id="SSF58104">
    <property type="entry name" value="Methyl-accepting chemotaxis protein (MCP) signaling domain"/>
    <property type="match status" value="1"/>
</dbReference>
<name>A0ABT6NDG3_9FIRM</name>
<organism evidence="13 14">
    <name type="scientific">Fusibacter bizertensis</name>
    <dbReference type="NCBI Taxonomy" id="1488331"/>
    <lineage>
        <taxon>Bacteria</taxon>
        <taxon>Bacillati</taxon>
        <taxon>Bacillota</taxon>
        <taxon>Clostridia</taxon>
        <taxon>Eubacteriales</taxon>
        <taxon>Eubacteriales Family XII. Incertae Sedis</taxon>
        <taxon>Fusibacter</taxon>
    </lineage>
</organism>
<keyword evidence="2" id="KW-1003">Cell membrane</keyword>
<proteinExistence type="inferred from homology"/>
<dbReference type="Pfam" id="PF02743">
    <property type="entry name" value="dCache_1"/>
    <property type="match status" value="1"/>
</dbReference>
<dbReference type="SUPFAM" id="SSF103190">
    <property type="entry name" value="Sensory domain-like"/>
    <property type="match status" value="1"/>
</dbReference>
<dbReference type="Gene3D" id="1.10.287.950">
    <property type="entry name" value="Methyl-accepting chemotaxis protein"/>
    <property type="match status" value="1"/>
</dbReference>
<keyword evidence="7 9" id="KW-0807">Transducer</keyword>
<keyword evidence="3" id="KW-0145">Chemotaxis</keyword>
<evidence type="ECO:0000256" key="8">
    <source>
        <dbReference type="ARBA" id="ARBA00029447"/>
    </source>
</evidence>
<reference evidence="13 14" key="1">
    <citation type="submission" date="2023-04" db="EMBL/GenBank/DDBJ databases">
        <title>Fusibacter bizertensis strain WBS, isolated from littoral bottom sediments of the Arctic seas - biochemical and genomic analysis.</title>
        <authorList>
            <person name="Brioukhanov A.L."/>
        </authorList>
    </citation>
    <scope>NUCLEOTIDE SEQUENCE [LARGE SCALE GENOMIC DNA]</scope>
    <source>
        <strain evidence="13 14">WBS</strain>
    </source>
</reference>
<comment type="subcellular location">
    <subcellularLocation>
        <location evidence="1">Cell membrane</location>
        <topology evidence="1">Multi-pass membrane protein</topology>
    </subcellularLocation>
</comment>